<evidence type="ECO:0008006" key="5">
    <source>
        <dbReference type="Google" id="ProtNLM"/>
    </source>
</evidence>
<feature type="region of interest" description="Disordered" evidence="1">
    <location>
        <begin position="47"/>
        <end position="118"/>
    </location>
</feature>
<keyword evidence="4" id="KW-1185">Reference proteome</keyword>
<accession>A0AB34HSS5</accession>
<dbReference type="AlphaFoldDB" id="A0AB34HSS5"/>
<keyword evidence="2" id="KW-0732">Signal</keyword>
<comment type="caution">
    <text evidence="3">The sequence shown here is derived from an EMBL/GenBank/DDBJ whole genome shotgun (WGS) entry which is preliminary data.</text>
</comment>
<feature type="signal peptide" evidence="2">
    <location>
        <begin position="1"/>
        <end position="24"/>
    </location>
</feature>
<organism evidence="3 4">
    <name type="scientific">Eschrichtius robustus</name>
    <name type="common">California gray whale</name>
    <name type="synonym">Eschrichtius gibbosus</name>
    <dbReference type="NCBI Taxonomy" id="9764"/>
    <lineage>
        <taxon>Eukaryota</taxon>
        <taxon>Metazoa</taxon>
        <taxon>Chordata</taxon>
        <taxon>Craniata</taxon>
        <taxon>Vertebrata</taxon>
        <taxon>Euteleostomi</taxon>
        <taxon>Mammalia</taxon>
        <taxon>Eutheria</taxon>
        <taxon>Laurasiatheria</taxon>
        <taxon>Artiodactyla</taxon>
        <taxon>Whippomorpha</taxon>
        <taxon>Cetacea</taxon>
        <taxon>Mysticeti</taxon>
        <taxon>Eschrichtiidae</taxon>
        <taxon>Eschrichtius</taxon>
    </lineage>
</organism>
<evidence type="ECO:0000256" key="1">
    <source>
        <dbReference type="SAM" id="MobiDB-lite"/>
    </source>
</evidence>
<reference evidence="3 4" key="1">
    <citation type="submission" date="2022-11" db="EMBL/GenBank/DDBJ databases">
        <title>Whole genome sequence of Eschrichtius robustus ER-17-0199.</title>
        <authorList>
            <person name="Bruniche-Olsen A."/>
            <person name="Black A.N."/>
            <person name="Fields C.J."/>
            <person name="Walden K."/>
            <person name="Dewoody J.A."/>
        </authorList>
    </citation>
    <scope>NUCLEOTIDE SEQUENCE [LARGE SCALE GENOMIC DNA]</scope>
    <source>
        <strain evidence="3">ER-17-0199</strain>
        <tissue evidence="3">Blubber</tissue>
    </source>
</reference>
<evidence type="ECO:0000313" key="3">
    <source>
        <dbReference type="EMBL" id="KAJ8795263.1"/>
    </source>
</evidence>
<sequence>MAGPVRTACLVVAMLLSLDCPGQAQPPPPPPDATCHQVRSFFQRLQPGLKWVPETPVPGEESSLARSPRPAVSQGAHGGGNPSALAPRGRDREPSGRAPGSGRRARARPGLPRKGRRVYVGPVRISQARWAVSEEGSIDLIEEKADGRWSALA</sequence>
<dbReference type="Proteomes" id="UP001159641">
    <property type="component" value="Unassembled WGS sequence"/>
</dbReference>
<evidence type="ECO:0000256" key="2">
    <source>
        <dbReference type="SAM" id="SignalP"/>
    </source>
</evidence>
<dbReference type="EMBL" id="JAIQCJ010000586">
    <property type="protein sequence ID" value="KAJ8795263.1"/>
    <property type="molecule type" value="Genomic_DNA"/>
</dbReference>
<gene>
    <name evidence="3" type="ORF">J1605_002887</name>
</gene>
<feature type="compositionally biased region" description="Basic residues" evidence="1">
    <location>
        <begin position="103"/>
        <end position="117"/>
    </location>
</feature>
<feature type="chain" id="PRO_5044298736" description="Glypican-2" evidence="2">
    <location>
        <begin position="25"/>
        <end position="153"/>
    </location>
</feature>
<proteinExistence type="predicted"/>
<name>A0AB34HSS5_ESCRO</name>
<protein>
    <recommendedName>
        <fullName evidence="5">Glypican-2</fullName>
    </recommendedName>
</protein>
<evidence type="ECO:0000313" key="4">
    <source>
        <dbReference type="Proteomes" id="UP001159641"/>
    </source>
</evidence>